<dbReference type="EMBL" id="JASNFN010000001">
    <property type="protein sequence ID" value="MDP5181140.1"/>
    <property type="molecule type" value="Genomic_DNA"/>
</dbReference>
<reference evidence="4" key="1">
    <citation type="submission" date="2023-05" db="EMBL/GenBank/DDBJ databases">
        <title>Draft genome of Pseudofrankia sp. BMG5.37.</title>
        <authorList>
            <person name="Gtari M."/>
            <person name="Ghodhbane F."/>
            <person name="Sbissi I."/>
        </authorList>
    </citation>
    <scope>NUCLEOTIDE SEQUENCE [LARGE SCALE GENOMIC DNA]</scope>
    <source>
        <strain evidence="4">BMG 814</strain>
    </source>
</reference>
<keyword evidence="2" id="KW-0472">Membrane</keyword>
<feature type="compositionally biased region" description="Basic residues" evidence="1">
    <location>
        <begin position="27"/>
        <end position="37"/>
    </location>
</feature>
<name>A0ABT9I6F0_9ACTN</name>
<feature type="transmembrane region" description="Helical" evidence="2">
    <location>
        <begin position="165"/>
        <end position="187"/>
    </location>
</feature>
<evidence type="ECO:0000256" key="2">
    <source>
        <dbReference type="SAM" id="Phobius"/>
    </source>
</evidence>
<proteinExistence type="predicted"/>
<keyword evidence="2" id="KW-1133">Transmembrane helix</keyword>
<evidence type="ECO:0000313" key="3">
    <source>
        <dbReference type="EMBL" id="MDP5181140.1"/>
    </source>
</evidence>
<sequence length="389" mass="40914">MPGRAATGNGRTTMQQGTTRTAPGPGRRTHRPGAVRRTWARHPRIGLALRAAVAATAAWALALLIPGPFADYPYYAPLGAVVATTASTLASSVRQSMQTVASIALGAAVAFAGDALVGPQLLALALVVATAVLLAGWRRLGSGSSWLPTAALFTLILGQGNPTGYVLGFAGLTFAGALVGILVAAAFPPLPLAPADATLGELRETLAGQLDDLVGGLRQEHPPTQDEWRGRMHTIDPLLAQMRAAVQEADEARRGNRRAARFRPAADRLYEQARALERLTLLVEDLTLVIAETEIAENERVALGPTLRPSASGALAALAEVLRSVDGAAADPEVVRRADAAVAAFATELRRSRATTDDDLFEAGNIIENVRRSLTAVRPREPAEHRDDA</sequence>
<keyword evidence="2" id="KW-0812">Transmembrane</keyword>
<dbReference type="Proteomes" id="UP001233673">
    <property type="component" value="Unassembled WGS sequence"/>
</dbReference>
<feature type="region of interest" description="Disordered" evidence="1">
    <location>
        <begin position="1"/>
        <end position="37"/>
    </location>
</feature>
<comment type="caution">
    <text evidence="3">The sequence shown here is derived from an EMBL/GenBank/DDBJ whole genome shotgun (WGS) entry which is preliminary data.</text>
</comment>
<evidence type="ECO:0000313" key="4">
    <source>
        <dbReference type="Proteomes" id="UP001233673"/>
    </source>
</evidence>
<feature type="transmembrane region" description="Helical" evidence="2">
    <location>
        <begin position="103"/>
        <end position="134"/>
    </location>
</feature>
<evidence type="ECO:0008006" key="5">
    <source>
        <dbReference type="Google" id="ProtNLM"/>
    </source>
</evidence>
<evidence type="ECO:0000256" key="1">
    <source>
        <dbReference type="SAM" id="MobiDB-lite"/>
    </source>
</evidence>
<dbReference type="RefSeq" id="WP_305997914.1">
    <property type="nucleotide sequence ID" value="NZ_JASNFN010000001.1"/>
</dbReference>
<protein>
    <recommendedName>
        <fullName evidence="5">Aromatic acid exporter family member 1</fullName>
    </recommendedName>
</protein>
<gene>
    <name evidence="3" type="ORF">QOZ88_00670</name>
</gene>
<accession>A0ABT9I6F0</accession>
<organism evidence="3 4">
    <name type="scientific">Blastococcus carthaginiensis</name>
    <dbReference type="NCBI Taxonomy" id="3050034"/>
    <lineage>
        <taxon>Bacteria</taxon>
        <taxon>Bacillati</taxon>
        <taxon>Actinomycetota</taxon>
        <taxon>Actinomycetes</taxon>
        <taxon>Geodermatophilales</taxon>
        <taxon>Geodermatophilaceae</taxon>
        <taxon>Blastococcus</taxon>
    </lineage>
</organism>
<feature type="transmembrane region" description="Helical" evidence="2">
    <location>
        <begin position="47"/>
        <end position="66"/>
    </location>
</feature>
<feature type="compositionally biased region" description="Low complexity" evidence="1">
    <location>
        <begin position="7"/>
        <end position="26"/>
    </location>
</feature>
<keyword evidence="4" id="KW-1185">Reference proteome</keyword>